<dbReference type="GO" id="GO:0005524">
    <property type="term" value="F:ATP binding"/>
    <property type="evidence" value="ECO:0007669"/>
    <property type="project" value="UniProtKB-KW"/>
</dbReference>
<name>A0A521AQ77_9BACL</name>
<evidence type="ECO:0000256" key="3">
    <source>
        <dbReference type="ARBA" id="ARBA00022553"/>
    </source>
</evidence>
<keyword evidence="6 12" id="KW-0418">Kinase</keyword>
<protein>
    <recommendedName>
        <fullName evidence="2">histidine kinase</fullName>
        <ecNumber evidence="2">2.7.13.3</ecNumber>
    </recommendedName>
</protein>
<dbReference type="RefSeq" id="WP_185955966.1">
    <property type="nucleotide sequence ID" value="NZ_FXTI01000001.1"/>
</dbReference>
<keyword evidence="3" id="KW-0597">Phosphoprotein</keyword>
<feature type="transmembrane region" description="Helical" evidence="9">
    <location>
        <begin position="214"/>
        <end position="232"/>
    </location>
</feature>
<dbReference type="InterPro" id="IPR036890">
    <property type="entry name" value="HATPase_C_sf"/>
</dbReference>
<keyword evidence="5" id="KW-0547">Nucleotide-binding</keyword>
<keyword evidence="13" id="KW-1185">Reference proteome</keyword>
<evidence type="ECO:0000256" key="8">
    <source>
        <dbReference type="ARBA" id="ARBA00023012"/>
    </source>
</evidence>
<dbReference type="PANTHER" id="PTHR24421:SF10">
    <property type="entry name" value="NITRATE_NITRITE SENSOR PROTEIN NARQ"/>
    <property type="match status" value="1"/>
</dbReference>
<dbReference type="SMART" id="SM00065">
    <property type="entry name" value="GAF"/>
    <property type="match status" value="1"/>
</dbReference>
<evidence type="ECO:0000313" key="12">
    <source>
        <dbReference type="EMBL" id="SMO36921.1"/>
    </source>
</evidence>
<evidence type="ECO:0000259" key="11">
    <source>
        <dbReference type="SMART" id="SM00387"/>
    </source>
</evidence>
<dbReference type="GO" id="GO:0016020">
    <property type="term" value="C:membrane"/>
    <property type="evidence" value="ECO:0007669"/>
    <property type="project" value="InterPro"/>
</dbReference>
<dbReference type="InterPro" id="IPR003018">
    <property type="entry name" value="GAF"/>
</dbReference>
<dbReference type="SMART" id="SM00387">
    <property type="entry name" value="HATPase_c"/>
    <property type="match status" value="1"/>
</dbReference>
<keyword evidence="4" id="KW-0808">Transferase</keyword>
<feature type="transmembrane region" description="Helical" evidence="9">
    <location>
        <begin position="41"/>
        <end position="61"/>
    </location>
</feature>
<evidence type="ECO:0000256" key="5">
    <source>
        <dbReference type="ARBA" id="ARBA00022741"/>
    </source>
</evidence>
<proteinExistence type="predicted"/>
<accession>A0A521AQ77</accession>
<dbReference type="Proteomes" id="UP000315636">
    <property type="component" value="Unassembled WGS sequence"/>
</dbReference>
<dbReference type="Pfam" id="PF07730">
    <property type="entry name" value="HisKA_3"/>
    <property type="match status" value="1"/>
</dbReference>
<evidence type="ECO:0000313" key="13">
    <source>
        <dbReference type="Proteomes" id="UP000315636"/>
    </source>
</evidence>
<dbReference type="Pfam" id="PF13185">
    <property type="entry name" value="GAF_2"/>
    <property type="match status" value="1"/>
</dbReference>
<evidence type="ECO:0000256" key="6">
    <source>
        <dbReference type="ARBA" id="ARBA00022777"/>
    </source>
</evidence>
<organism evidence="12 13">
    <name type="scientific">Melghirimyces algeriensis</name>
    <dbReference type="NCBI Taxonomy" id="910412"/>
    <lineage>
        <taxon>Bacteria</taxon>
        <taxon>Bacillati</taxon>
        <taxon>Bacillota</taxon>
        <taxon>Bacilli</taxon>
        <taxon>Bacillales</taxon>
        <taxon>Thermoactinomycetaceae</taxon>
        <taxon>Melghirimyces</taxon>
    </lineage>
</organism>
<reference evidence="12 13" key="1">
    <citation type="submission" date="2017-05" db="EMBL/GenBank/DDBJ databases">
        <authorList>
            <person name="Varghese N."/>
            <person name="Submissions S."/>
        </authorList>
    </citation>
    <scope>NUCLEOTIDE SEQUENCE [LARGE SCALE GENOMIC DNA]</scope>
    <source>
        <strain evidence="12 13">DSM 45474</strain>
    </source>
</reference>
<dbReference type="SUPFAM" id="SSF55874">
    <property type="entry name" value="ATPase domain of HSP90 chaperone/DNA topoisomerase II/histidine kinase"/>
    <property type="match status" value="1"/>
</dbReference>
<evidence type="ECO:0000256" key="2">
    <source>
        <dbReference type="ARBA" id="ARBA00012438"/>
    </source>
</evidence>
<dbReference type="InterPro" id="IPR029016">
    <property type="entry name" value="GAF-like_dom_sf"/>
</dbReference>
<comment type="catalytic activity">
    <reaction evidence="1">
        <text>ATP + protein L-histidine = ADP + protein N-phospho-L-histidine.</text>
        <dbReference type="EC" id="2.7.13.3"/>
    </reaction>
</comment>
<dbReference type="GO" id="GO:0046983">
    <property type="term" value="F:protein dimerization activity"/>
    <property type="evidence" value="ECO:0007669"/>
    <property type="project" value="InterPro"/>
</dbReference>
<feature type="transmembrane region" description="Helical" evidence="9">
    <location>
        <begin position="113"/>
        <end position="134"/>
    </location>
</feature>
<feature type="domain" description="GAF" evidence="10">
    <location>
        <begin position="256"/>
        <end position="400"/>
    </location>
</feature>
<keyword evidence="8" id="KW-0902">Two-component regulatory system</keyword>
<evidence type="ECO:0000259" key="10">
    <source>
        <dbReference type="SMART" id="SM00065"/>
    </source>
</evidence>
<dbReference type="InterPro" id="IPR003594">
    <property type="entry name" value="HATPase_dom"/>
</dbReference>
<dbReference type="InterPro" id="IPR050482">
    <property type="entry name" value="Sensor_HK_TwoCompSys"/>
</dbReference>
<dbReference type="Gene3D" id="1.20.5.1930">
    <property type="match status" value="1"/>
</dbReference>
<feature type="transmembrane region" description="Helical" evidence="9">
    <location>
        <begin position="81"/>
        <end position="101"/>
    </location>
</feature>
<dbReference type="EC" id="2.7.13.3" evidence="2"/>
<dbReference type="CDD" id="cd16917">
    <property type="entry name" value="HATPase_UhpB-NarQ-NarX-like"/>
    <property type="match status" value="1"/>
</dbReference>
<evidence type="ECO:0000256" key="9">
    <source>
        <dbReference type="SAM" id="Phobius"/>
    </source>
</evidence>
<dbReference type="SUPFAM" id="SSF55781">
    <property type="entry name" value="GAF domain-like"/>
    <property type="match status" value="1"/>
</dbReference>
<dbReference type="InterPro" id="IPR011712">
    <property type="entry name" value="Sig_transdc_His_kin_sub3_dim/P"/>
</dbReference>
<feature type="domain" description="Histidine kinase/HSP90-like ATPase" evidence="11">
    <location>
        <begin position="512"/>
        <end position="610"/>
    </location>
</feature>
<dbReference type="Gene3D" id="3.30.565.10">
    <property type="entry name" value="Histidine kinase-like ATPase, C-terminal domain"/>
    <property type="match status" value="1"/>
</dbReference>
<evidence type="ECO:0000256" key="4">
    <source>
        <dbReference type="ARBA" id="ARBA00022679"/>
    </source>
</evidence>
<gene>
    <name evidence="12" type="ORF">SAMN06264849_101280</name>
</gene>
<dbReference type="Pfam" id="PF02518">
    <property type="entry name" value="HATPase_c"/>
    <property type="match status" value="1"/>
</dbReference>
<feature type="transmembrane region" description="Helical" evidence="9">
    <location>
        <begin position="140"/>
        <end position="161"/>
    </location>
</feature>
<keyword evidence="9" id="KW-0472">Membrane</keyword>
<sequence>MAVLIQMKWQNWLERTSRWSVVFFAWCLAFIDILEKPDTSWSLLHLITLSALLMFTEFFPFPGHEGRVTVHFPFLFTLTSMFSPGLAGTVYAVIILTVTWVKKHSLYRGAFRSGYTILGLYGVQLFLTTVGISWINQGGIVFPVLALTGCVVVFEGVSKGIRDGVEFLRYRPRQSRLWLANWRLETSAALLSLVYILAYYGMLHEGRETDPMSILFFYAPLAAFAVLSNVIVKLTRKERKLELLFLLTTDINKNLDLRKVMEKTLLPLSKMIPYSYGMFYLLKNDRLSPAVTAGDVPKHMRKHKLPLNQGISGWVAAHGVAALVHNTKLDPRCNDDLKEWEEVRSILSVPLKMDGEVLGVITLGKTEERAFEEVDLTFLQVLASQSVVAIKNSRLVEERERRVVAEERNRLARDIHDGIAQSFAGVLMKVDSSLKVLDSQPEKVREWLEESRIKLRDGLKEIRYSITALRPSPAAKIGLIPSLRRRVEAFENETGAEGIFEKIGEEQPLSEDVQETVYMVCHEALSNAAKHAKASVVRVCLEYRSEELCLTVTDDGVGFSLAKAVFKAEAQKRYGIVGMNERAQKLGAALQFESEEGKGTRVILTIPIGEEEEAAVHAH</sequence>
<dbReference type="Gene3D" id="3.30.450.40">
    <property type="match status" value="1"/>
</dbReference>
<feature type="transmembrane region" description="Helical" evidence="9">
    <location>
        <begin position="16"/>
        <end position="34"/>
    </location>
</feature>
<feature type="transmembrane region" description="Helical" evidence="9">
    <location>
        <begin position="182"/>
        <end position="202"/>
    </location>
</feature>
<keyword evidence="9" id="KW-0812">Transmembrane</keyword>
<keyword evidence="7" id="KW-0067">ATP-binding</keyword>
<dbReference type="EMBL" id="FXTI01000001">
    <property type="protein sequence ID" value="SMO36921.1"/>
    <property type="molecule type" value="Genomic_DNA"/>
</dbReference>
<keyword evidence="9" id="KW-1133">Transmembrane helix</keyword>
<dbReference type="GO" id="GO:0000155">
    <property type="term" value="F:phosphorelay sensor kinase activity"/>
    <property type="evidence" value="ECO:0007669"/>
    <property type="project" value="InterPro"/>
</dbReference>
<dbReference type="PANTHER" id="PTHR24421">
    <property type="entry name" value="NITRATE/NITRITE SENSOR PROTEIN NARX-RELATED"/>
    <property type="match status" value="1"/>
</dbReference>
<evidence type="ECO:0000256" key="1">
    <source>
        <dbReference type="ARBA" id="ARBA00000085"/>
    </source>
</evidence>
<dbReference type="AlphaFoldDB" id="A0A521AQ77"/>
<evidence type="ECO:0000256" key="7">
    <source>
        <dbReference type="ARBA" id="ARBA00022840"/>
    </source>
</evidence>